<proteinExistence type="predicted"/>
<sequence length="70" mass="7987">MSTKIGAAAKKRSAVFSAALVALSQQFRRIYFASKRKKDRKAVVSNRKLEMLIVSFKDLSIRKRITKTKL</sequence>
<accession>A0A2M9YSI8</accession>
<evidence type="ECO:0000313" key="4">
    <source>
        <dbReference type="Proteomes" id="UP000232188"/>
    </source>
</evidence>
<dbReference type="EMBL" id="NPDV01000003">
    <property type="protein sequence ID" value="PJZ54484.1"/>
    <property type="molecule type" value="Genomic_DNA"/>
</dbReference>
<dbReference type="Proteomes" id="UP000232149">
    <property type="component" value="Unassembled WGS sequence"/>
</dbReference>
<dbReference type="Proteomes" id="UP000232188">
    <property type="component" value="Unassembled WGS sequence"/>
</dbReference>
<reference evidence="3 4" key="1">
    <citation type="submission" date="2017-07" db="EMBL/GenBank/DDBJ databases">
        <title>Leptospira spp. isolated from tropical soils.</title>
        <authorList>
            <person name="Thibeaux R."/>
            <person name="Iraola G."/>
            <person name="Ferres I."/>
            <person name="Bierque E."/>
            <person name="Girault D."/>
            <person name="Soupe-Gilbert M.-E."/>
            <person name="Picardeau M."/>
            <person name="Goarant C."/>
        </authorList>
    </citation>
    <scope>NUCLEOTIDE SEQUENCE [LARGE SCALE GENOMIC DNA]</scope>
    <source>
        <strain evidence="1 4">FH2-B-C1</strain>
        <strain evidence="2 3">FH2-B-D1</strain>
    </source>
</reference>
<evidence type="ECO:0000313" key="3">
    <source>
        <dbReference type="Proteomes" id="UP000232149"/>
    </source>
</evidence>
<organism evidence="1 4">
    <name type="scientific">Leptospira adleri</name>
    <dbReference type="NCBI Taxonomy" id="2023186"/>
    <lineage>
        <taxon>Bacteria</taxon>
        <taxon>Pseudomonadati</taxon>
        <taxon>Spirochaetota</taxon>
        <taxon>Spirochaetia</taxon>
        <taxon>Leptospirales</taxon>
        <taxon>Leptospiraceae</taxon>
        <taxon>Leptospira</taxon>
    </lineage>
</organism>
<protein>
    <submittedName>
        <fullName evidence="1">Uncharacterized protein</fullName>
    </submittedName>
</protein>
<evidence type="ECO:0000313" key="2">
    <source>
        <dbReference type="EMBL" id="PJZ61176.1"/>
    </source>
</evidence>
<dbReference type="AlphaFoldDB" id="A0A2M9YSI8"/>
<gene>
    <name evidence="2" type="ORF">CH376_14645</name>
    <name evidence="1" type="ORF">CH380_05310</name>
</gene>
<name>A0A2M9YSI8_9LEPT</name>
<keyword evidence="3" id="KW-1185">Reference proteome</keyword>
<dbReference type="EMBL" id="NPDU01000038">
    <property type="protein sequence ID" value="PJZ61176.1"/>
    <property type="molecule type" value="Genomic_DNA"/>
</dbReference>
<comment type="caution">
    <text evidence="1">The sequence shown here is derived from an EMBL/GenBank/DDBJ whole genome shotgun (WGS) entry which is preliminary data.</text>
</comment>
<evidence type="ECO:0000313" key="1">
    <source>
        <dbReference type="EMBL" id="PJZ54484.1"/>
    </source>
</evidence>